<sequence length="126" mass="13473">RIAEVNGYLRAVIETNPEGLSIAQALDEEPAHQGSSWLGPLHGIPLLLKDIIVTLDKMETTAGSKVLLGARTSQEAKIEIVRKLREAGAVILGKTNMLEWGMFRINSGGSGWTVRGGLSLGAHCTL</sequence>
<evidence type="ECO:0000313" key="2">
    <source>
        <dbReference type="EMBL" id="KAK3366649.1"/>
    </source>
</evidence>
<feature type="non-terminal residue" evidence="2">
    <location>
        <position position="126"/>
    </location>
</feature>
<organism evidence="2 3">
    <name type="scientific">Lasiosphaeria ovina</name>
    <dbReference type="NCBI Taxonomy" id="92902"/>
    <lineage>
        <taxon>Eukaryota</taxon>
        <taxon>Fungi</taxon>
        <taxon>Dikarya</taxon>
        <taxon>Ascomycota</taxon>
        <taxon>Pezizomycotina</taxon>
        <taxon>Sordariomycetes</taxon>
        <taxon>Sordariomycetidae</taxon>
        <taxon>Sordariales</taxon>
        <taxon>Lasiosphaeriaceae</taxon>
        <taxon>Lasiosphaeria</taxon>
    </lineage>
</organism>
<dbReference type="InterPro" id="IPR023631">
    <property type="entry name" value="Amidase_dom"/>
</dbReference>
<dbReference type="EMBL" id="JAULSN010000007">
    <property type="protein sequence ID" value="KAK3366649.1"/>
    <property type="molecule type" value="Genomic_DNA"/>
</dbReference>
<dbReference type="Proteomes" id="UP001287356">
    <property type="component" value="Unassembled WGS sequence"/>
</dbReference>
<dbReference type="InterPro" id="IPR036928">
    <property type="entry name" value="AS_sf"/>
</dbReference>
<gene>
    <name evidence="2" type="ORF">B0T24DRAFT_534693</name>
</gene>
<keyword evidence="3" id="KW-1185">Reference proteome</keyword>
<dbReference type="Gene3D" id="3.90.1300.10">
    <property type="entry name" value="Amidase signature (AS) domain"/>
    <property type="match status" value="1"/>
</dbReference>
<dbReference type="AlphaFoldDB" id="A0AAE0JYG4"/>
<comment type="caution">
    <text evidence="2">The sequence shown here is derived from an EMBL/GenBank/DDBJ whole genome shotgun (WGS) entry which is preliminary data.</text>
</comment>
<protein>
    <submittedName>
        <fullName evidence="2">Amidase</fullName>
    </submittedName>
</protein>
<name>A0AAE0JYG4_9PEZI</name>
<evidence type="ECO:0000259" key="1">
    <source>
        <dbReference type="Pfam" id="PF01425"/>
    </source>
</evidence>
<dbReference type="Pfam" id="PF01425">
    <property type="entry name" value="Amidase"/>
    <property type="match status" value="1"/>
</dbReference>
<evidence type="ECO:0000313" key="3">
    <source>
        <dbReference type="Proteomes" id="UP001287356"/>
    </source>
</evidence>
<reference evidence="2" key="2">
    <citation type="submission" date="2023-06" db="EMBL/GenBank/DDBJ databases">
        <authorList>
            <consortium name="Lawrence Berkeley National Laboratory"/>
            <person name="Haridas S."/>
            <person name="Hensen N."/>
            <person name="Bonometti L."/>
            <person name="Westerberg I."/>
            <person name="Brannstrom I.O."/>
            <person name="Guillou S."/>
            <person name="Cros-Aarteil S."/>
            <person name="Calhoun S."/>
            <person name="Kuo A."/>
            <person name="Mondo S."/>
            <person name="Pangilinan J."/>
            <person name="Riley R."/>
            <person name="Labutti K."/>
            <person name="Andreopoulos B."/>
            <person name="Lipzen A."/>
            <person name="Chen C."/>
            <person name="Yanf M."/>
            <person name="Daum C."/>
            <person name="Ng V."/>
            <person name="Clum A."/>
            <person name="Steindorff A."/>
            <person name="Ohm R."/>
            <person name="Martin F."/>
            <person name="Silar P."/>
            <person name="Natvig D."/>
            <person name="Lalanne C."/>
            <person name="Gautier V."/>
            <person name="Ament-Velasquez S.L."/>
            <person name="Kruys A."/>
            <person name="Hutchinson M.I."/>
            <person name="Powell A.J."/>
            <person name="Barry K."/>
            <person name="Miller A.N."/>
            <person name="Grigoriev I.V."/>
            <person name="Debuchy R."/>
            <person name="Gladieux P."/>
            <person name="Thoren M.H."/>
            <person name="Johannesson H."/>
        </authorList>
    </citation>
    <scope>NUCLEOTIDE SEQUENCE</scope>
    <source>
        <strain evidence="2">CBS 958.72</strain>
    </source>
</reference>
<dbReference type="PANTHER" id="PTHR42678:SF34">
    <property type="entry name" value="OS04G0183300 PROTEIN"/>
    <property type="match status" value="1"/>
</dbReference>
<reference evidence="2" key="1">
    <citation type="journal article" date="2023" name="Mol. Phylogenet. Evol.">
        <title>Genome-scale phylogeny and comparative genomics of the fungal order Sordariales.</title>
        <authorList>
            <person name="Hensen N."/>
            <person name="Bonometti L."/>
            <person name="Westerberg I."/>
            <person name="Brannstrom I.O."/>
            <person name="Guillou S."/>
            <person name="Cros-Aarteil S."/>
            <person name="Calhoun S."/>
            <person name="Haridas S."/>
            <person name="Kuo A."/>
            <person name="Mondo S."/>
            <person name="Pangilinan J."/>
            <person name="Riley R."/>
            <person name="LaButti K."/>
            <person name="Andreopoulos B."/>
            <person name="Lipzen A."/>
            <person name="Chen C."/>
            <person name="Yan M."/>
            <person name="Daum C."/>
            <person name="Ng V."/>
            <person name="Clum A."/>
            <person name="Steindorff A."/>
            <person name="Ohm R.A."/>
            <person name="Martin F."/>
            <person name="Silar P."/>
            <person name="Natvig D.O."/>
            <person name="Lalanne C."/>
            <person name="Gautier V."/>
            <person name="Ament-Velasquez S.L."/>
            <person name="Kruys A."/>
            <person name="Hutchinson M.I."/>
            <person name="Powell A.J."/>
            <person name="Barry K."/>
            <person name="Miller A.N."/>
            <person name="Grigoriev I.V."/>
            <person name="Debuchy R."/>
            <person name="Gladieux P."/>
            <person name="Hiltunen Thoren M."/>
            <person name="Johannesson H."/>
        </authorList>
    </citation>
    <scope>NUCLEOTIDE SEQUENCE</scope>
    <source>
        <strain evidence="2">CBS 958.72</strain>
    </source>
</reference>
<proteinExistence type="predicted"/>
<accession>A0AAE0JYG4</accession>
<dbReference type="SUPFAM" id="SSF75304">
    <property type="entry name" value="Amidase signature (AS) enzymes"/>
    <property type="match status" value="1"/>
</dbReference>
<dbReference type="PANTHER" id="PTHR42678">
    <property type="entry name" value="AMIDASE"/>
    <property type="match status" value="1"/>
</dbReference>
<feature type="domain" description="Amidase" evidence="1">
    <location>
        <begin position="1"/>
        <end position="104"/>
    </location>
</feature>